<evidence type="ECO:0000256" key="2">
    <source>
        <dbReference type="ARBA" id="ARBA00022475"/>
    </source>
</evidence>
<keyword evidence="3 6" id="KW-0812">Transmembrane</keyword>
<feature type="transmembrane region" description="Helical" evidence="6">
    <location>
        <begin position="249"/>
        <end position="274"/>
    </location>
</feature>
<dbReference type="GO" id="GO:0005886">
    <property type="term" value="C:plasma membrane"/>
    <property type="evidence" value="ECO:0007669"/>
    <property type="project" value="UniProtKB-SubCell"/>
</dbReference>
<evidence type="ECO:0000256" key="6">
    <source>
        <dbReference type="SAM" id="Phobius"/>
    </source>
</evidence>
<accession>A0A1Q9AM47</accession>
<evidence type="ECO:0000313" key="7">
    <source>
        <dbReference type="EMBL" id="OLP56371.1"/>
    </source>
</evidence>
<feature type="transmembrane region" description="Helical" evidence="6">
    <location>
        <begin position="87"/>
        <end position="109"/>
    </location>
</feature>
<comment type="caution">
    <text evidence="7">The sequence shown here is derived from an EMBL/GenBank/DDBJ whole genome shotgun (WGS) entry which is preliminary data.</text>
</comment>
<dbReference type="GO" id="GO:0015658">
    <property type="term" value="F:branched-chain amino acid transmembrane transporter activity"/>
    <property type="evidence" value="ECO:0007669"/>
    <property type="project" value="InterPro"/>
</dbReference>
<evidence type="ECO:0008006" key="9">
    <source>
        <dbReference type="Google" id="ProtNLM"/>
    </source>
</evidence>
<dbReference type="PANTHER" id="PTHR30482">
    <property type="entry name" value="HIGH-AFFINITY BRANCHED-CHAIN AMINO ACID TRANSPORT SYSTEM PERMEASE"/>
    <property type="match status" value="1"/>
</dbReference>
<feature type="transmembrane region" description="Helical" evidence="6">
    <location>
        <begin position="208"/>
        <end position="229"/>
    </location>
</feature>
<keyword evidence="2" id="KW-1003">Cell membrane</keyword>
<dbReference type="InterPro" id="IPR001851">
    <property type="entry name" value="ABC_transp_permease"/>
</dbReference>
<name>A0A1Q9AM47_9HYPH</name>
<feature type="transmembrane region" description="Helical" evidence="6">
    <location>
        <begin position="116"/>
        <end position="134"/>
    </location>
</feature>
<dbReference type="PANTHER" id="PTHR30482:SF17">
    <property type="entry name" value="ABC TRANSPORTER ATP-BINDING PROTEIN"/>
    <property type="match status" value="1"/>
</dbReference>
<dbReference type="STRING" id="1672749.BJF92_15825"/>
<dbReference type="Proteomes" id="UP000186143">
    <property type="component" value="Unassembled WGS sequence"/>
</dbReference>
<organism evidence="7 8">
    <name type="scientific">Xaviernesmea rhizosphaerae</name>
    <dbReference type="NCBI Taxonomy" id="1672749"/>
    <lineage>
        <taxon>Bacteria</taxon>
        <taxon>Pseudomonadati</taxon>
        <taxon>Pseudomonadota</taxon>
        <taxon>Alphaproteobacteria</taxon>
        <taxon>Hyphomicrobiales</taxon>
        <taxon>Rhizobiaceae</taxon>
        <taxon>Rhizobium/Agrobacterium group</taxon>
        <taxon>Xaviernesmea</taxon>
    </lineage>
</organism>
<keyword evidence="4 6" id="KW-1133">Transmembrane helix</keyword>
<feature type="transmembrane region" description="Helical" evidence="6">
    <location>
        <begin position="162"/>
        <end position="182"/>
    </location>
</feature>
<dbReference type="InterPro" id="IPR043428">
    <property type="entry name" value="LivM-like"/>
</dbReference>
<sequence length="315" mass="33604">MRGHDRDFLAALLILFLLALAPFILNLAGQDFWLDVLLRAMILGIAAASLNLLIGLSGLVSLGHAVFLGIGAYSVGILADMDITNGAIQLAVAVTLSGLYAFVTGLIALRTRGVHFIMITLAFAQIIYFIMVGLRQFGGDDGLTINFTSTFGDRIDLGQKPVLYYVVLGVLALVLLSFSRIIKSDFGLLLKAAKGSERRVMAIGFDPFRYRLAAYVAAGAVCGLAGFLDANFTSFVTPESMSWTNSAELIFIIIVGGLGTVSGPILGALIFLLLEEFLGGLTTYWHFWFGLFLIAVVVLAKGGLAGLLNGRGART</sequence>
<reference evidence="7 8" key="1">
    <citation type="submission" date="2016-09" db="EMBL/GenBank/DDBJ databases">
        <title>Rhizobium sp. nov., a novel species isolated from the rice rhizosphere.</title>
        <authorList>
            <person name="Zhao J."/>
            <person name="Zhang X."/>
        </authorList>
    </citation>
    <scope>NUCLEOTIDE SEQUENCE [LARGE SCALE GENOMIC DNA]</scope>
    <source>
        <strain evidence="7 8">MH17</strain>
    </source>
</reference>
<comment type="subcellular location">
    <subcellularLocation>
        <location evidence="1">Cell membrane</location>
        <topology evidence="1">Multi-pass membrane protein</topology>
    </subcellularLocation>
</comment>
<dbReference type="CDD" id="cd06581">
    <property type="entry name" value="TM_PBP1_LivM_like"/>
    <property type="match status" value="1"/>
</dbReference>
<evidence type="ECO:0000256" key="4">
    <source>
        <dbReference type="ARBA" id="ARBA00022989"/>
    </source>
</evidence>
<evidence type="ECO:0000256" key="3">
    <source>
        <dbReference type="ARBA" id="ARBA00022692"/>
    </source>
</evidence>
<proteinExistence type="predicted"/>
<evidence type="ECO:0000313" key="8">
    <source>
        <dbReference type="Proteomes" id="UP000186143"/>
    </source>
</evidence>
<dbReference type="AlphaFoldDB" id="A0A1Q9AM47"/>
<evidence type="ECO:0000256" key="1">
    <source>
        <dbReference type="ARBA" id="ARBA00004651"/>
    </source>
</evidence>
<dbReference type="Pfam" id="PF02653">
    <property type="entry name" value="BPD_transp_2"/>
    <property type="match status" value="1"/>
</dbReference>
<protein>
    <recommendedName>
        <fullName evidence="9">Branched-chain amino acid ABC transporter permease</fullName>
    </recommendedName>
</protein>
<gene>
    <name evidence="7" type="ORF">BJF92_15825</name>
</gene>
<evidence type="ECO:0000256" key="5">
    <source>
        <dbReference type="ARBA" id="ARBA00023136"/>
    </source>
</evidence>
<keyword evidence="5 6" id="KW-0472">Membrane</keyword>
<feature type="transmembrane region" description="Helical" evidence="6">
    <location>
        <begin position="61"/>
        <end position="81"/>
    </location>
</feature>
<dbReference type="EMBL" id="MKIO01000022">
    <property type="protein sequence ID" value="OLP56371.1"/>
    <property type="molecule type" value="Genomic_DNA"/>
</dbReference>
<feature type="transmembrane region" description="Helical" evidence="6">
    <location>
        <begin position="286"/>
        <end position="308"/>
    </location>
</feature>